<dbReference type="GO" id="GO:0000146">
    <property type="term" value="F:microfilament motor activity"/>
    <property type="evidence" value="ECO:0007669"/>
    <property type="project" value="TreeGrafter"/>
</dbReference>
<comment type="caution">
    <text evidence="8">The sequence shown here is derived from an EMBL/GenBank/DDBJ whole genome shotgun (WGS) entry which is preliminary data.</text>
</comment>
<feature type="region of interest" description="Actin-binding" evidence="6">
    <location>
        <begin position="30"/>
        <end position="52"/>
    </location>
</feature>
<dbReference type="Gene3D" id="3.40.850.10">
    <property type="entry name" value="Kinesin motor domain"/>
    <property type="match status" value="1"/>
</dbReference>
<dbReference type="Proteomes" id="UP001152797">
    <property type="component" value="Unassembled WGS sequence"/>
</dbReference>
<feature type="non-terminal residue" evidence="8">
    <location>
        <position position="279"/>
    </location>
</feature>
<dbReference type="PROSITE" id="PS50096">
    <property type="entry name" value="IQ"/>
    <property type="match status" value="3"/>
</dbReference>
<evidence type="ECO:0000313" key="11">
    <source>
        <dbReference type="Proteomes" id="UP001152797"/>
    </source>
</evidence>
<gene>
    <name evidence="8" type="ORF">C1SCF055_LOCUS28948</name>
</gene>
<keyword evidence="3 6" id="KW-0518">Myosin</keyword>
<dbReference type="Pfam" id="PF00063">
    <property type="entry name" value="Myosin_head"/>
    <property type="match status" value="1"/>
</dbReference>
<reference evidence="8" key="1">
    <citation type="submission" date="2022-10" db="EMBL/GenBank/DDBJ databases">
        <authorList>
            <person name="Chen Y."/>
            <person name="Dougan E. K."/>
            <person name="Chan C."/>
            <person name="Rhodes N."/>
            <person name="Thang M."/>
        </authorList>
    </citation>
    <scope>NUCLEOTIDE SEQUENCE</scope>
</reference>
<dbReference type="OrthoDB" id="422314at2759"/>
<protein>
    <submittedName>
        <fullName evidence="10">Myosin-VIIa (Protein crinkled)</fullName>
    </submittedName>
</protein>
<evidence type="ECO:0000313" key="10">
    <source>
        <dbReference type="EMBL" id="CAL4790362.1"/>
    </source>
</evidence>
<dbReference type="Pfam" id="PF00612">
    <property type="entry name" value="IQ"/>
    <property type="match status" value="1"/>
</dbReference>
<dbReference type="AlphaFoldDB" id="A0A9P1D4E2"/>
<organism evidence="8">
    <name type="scientific">Cladocopium goreaui</name>
    <dbReference type="NCBI Taxonomy" id="2562237"/>
    <lineage>
        <taxon>Eukaryota</taxon>
        <taxon>Sar</taxon>
        <taxon>Alveolata</taxon>
        <taxon>Dinophyceae</taxon>
        <taxon>Suessiales</taxon>
        <taxon>Symbiodiniaceae</taxon>
        <taxon>Cladocopium</taxon>
    </lineage>
</organism>
<feature type="domain" description="Myosin motor" evidence="7">
    <location>
        <begin position="1"/>
        <end position="160"/>
    </location>
</feature>
<evidence type="ECO:0000313" key="9">
    <source>
        <dbReference type="EMBL" id="CAL1156425.1"/>
    </source>
</evidence>
<evidence type="ECO:0000256" key="1">
    <source>
        <dbReference type="ARBA" id="ARBA00022741"/>
    </source>
</evidence>
<dbReference type="GO" id="GO:0005524">
    <property type="term" value="F:ATP binding"/>
    <property type="evidence" value="ECO:0007669"/>
    <property type="project" value="UniProtKB-KW"/>
</dbReference>
<dbReference type="EMBL" id="CAMXCT010003211">
    <property type="protein sequence ID" value="CAI4003050.1"/>
    <property type="molecule type" value="Genomic_DNA"/>
</dbReference>
<keyword evidence="4" id="KW-0505">Motor protein</keyword>
<comment type="similarity">
    <text evidence="6">Belongs to the TRAFAC class myosin-kinesin ATPase superfamily. Myosin family.</text>
</comment>
<evidence type="ECO:0000259" key="7">
    <source>
        <dbReference type="PROSITE" id="PS51456"/>
    </source>
</evidence>
<dbReference type="InterPro" id="IPR027417">
    <property type="entry name" value="P-loop_NTPase"/>
</dbReference>
<dbReference type="InterPro" id="IPR036961">
    <property type="entry name" value="Kinesin_motor_dom_sf"/>
</dbReference>
<dbReference type="InterPro" id="IPR001609">
    <property type="entry name" value="Myosin_head_motor_dom-like"/>
</dbReference>
<reference evidence="9" key="2">
    <citation type="submission" date="2024-04" db="EMBL/GenBank/DDBJ databases">
        <authorList>
            <person name="Chen Y."/>
            <person name="Shah S."/>
            <person name="Dougan E. K."/>
            <person name="Thang M."/>
            <person name="Chan C."/>
        </authorList>
    </citation>
    <scope>NUCLEOTIDE SEQUENCE [LARGE SCALE GENOMIC DNA]</scope>
</reference>
<accession>A0A9P1D4E2</accession>
<comment type="caution">
    <text evidence="6">Lacks conserved residue(s) required for the propagation of feature annotation.</text>
</comment>
<evidence type="ECO:0000256" key="4">
    <source>
        <dbReference type="ARBA" id="ARBA00023175"/>
    </source>
</evidence>
<keyword evidence="11" id="KW-1185">Reference proteome</keyword>
<evidence type="ECO:0000256" key="5">
    <source>
        <dbReference type="ARBA" id="ARBA00023203"/>
    </source>
</evidence>
<dbReference type="Gene3D" id="1.20.5.190">
    <property type="match status" value="1"/>
</dbReference>
<sequence>MLSDDARDAAPRRGRKLFGRTLIDIFQQELNELCSTLEARDCRHIRCLRPNDEQKPLVFDDASMLRQCRYSGLLEATRIRRQGFAHRRSLANFAARYASLLASPEARTEARRHAKDLTASCKAISEVATAGGVSAEDVRIGHSKVFMREPALAWLEGKRSALAKMVLSSALRGHVCRRRFLQLRRNILRLQAMIRGSAARRAAASLRQRLAEERAIQLAAQQEAAAQARALIREDAAVQLQSFWRSRRARGECNAMRTASSEPLQHEWPVRVEVSPLQE</sequence>
<dbReference type="PANTHER" id="PTHR13140">
    <property type="entry name" value="MYOSIN"/>
    <property type="match status" value="1"/>
</dbReference>
<keyword evidence="5 6" id="KW-0009">Actin-binding</keyword>
<dbReference type="SMART" id="SM00015">
    <property type="entry name" value="IQ"/>
    <property type="match status" value="3"/>
</dbReference>
<keyword evidence="2" id="KW-0067">ATP-binding</keyword>
<dbReference type="EMBL" id="CAMXCT030003211">
    <property type="protein sequence ID" value="CAL4790362.1"/>
    <property type="molecule type" value="Genomic_DNA"/>
</dbReference>
<dbReference type="GO" id="GO:0007015">
    <property type="term" value="P:actin filament organization"/>
    <property type="evidence" value="ECO:0007669"/>
    <property type="project" value="TreeGrafter"/>
</dbReference>
<dbReference type="InterPro" id="IPR000048">
    <property type="entry name" value="IQ_motif_EF-hand-BS"/>
</dbReference>
<dbReference type="Gene3D" id="6.20.240.20">
    <property type="match status" value="1"/>
</dbReference>
<evidence type="ECO:0000256" key="3">
    <source>
        <dbReference type="ARBA" id="ARBA00023123"/>
    </source>
</evidence>
<dbReference type="SUPFAM" id="SSF52540">
    <property type="entry name" value="P-loop containing nucleoside triphosphate hydrolases"/>
    <property type="match status" value="1"/>
</dbReference>
<dbReference type="GO" id="GO:0005737">
    <property type="term" value="C:cytoplasm"/>
    <property type="evidence" value="ECO:0007669"/>
    <property type="project" value="TreeGrafter"/>
</dbReference>
<evidence type="ECO:0000256" key="6">
    <source>
        <dbReference type="PROSITE-ProRule" id="PRU00782"/>
    </source>
</evidence>
<dbReference type="GO" id="GO:0016020">
    <property type="term" value="C:membrane"/>
    <property type="evidence" value="ECO:0007669"/>
    <property type="project" value="TreeGrafter"/>
</dbReference>
<evidence type="ECO:0000313" key="8">
    <source>
        <dbReference type="EMBL" id="CAI4003050.1"/>
    </source>
</evidence>
<name>A0A9P1D4E2_9DINO</name>
<dbReference type="GO" id="GO:0051015">
    <property type="term" value="F:actin filament binding"/>
    <property type="evidence" value="ECO:0007669"/>
    <property type="project" value="TreeGrafter"/>
</dbReference>
<dbReference type="PANTHER" id="PTHR13140:SF706">
    <property type="entry name" value="DILUTE CLASS UNCONVENTIONAL MYOSIN, ISOFORM C"/>
    <property type="match status" value="1"/>
</dbReference>
<evidence type="ECO:0000256" key="2">
    <source>
        <dbReference type="ARBA" id="ARBA00022840"/>
    </source>
</evidence>
<keyword evidence="1" id="KW-0547">Nucleotide-binding</keyword>
<dbReference type="PROSITE" id="PS51456">
    <property type="entry name" value="MYOSIN_MOTOR"/>
    <property type="match status" value="1"/>
</dbReference>
<dbReference type="GO" id="GO:0016459">
    <property type="term" value="C:myosin complex"/>
    <property type="evidence" value="ECO:0007669"/>
    <property type="project" value="UniProtKB-KW"/>
</dbReference>
<proteinExistence type="inferred from homology"/>
<dbReference type="EMBL" id="CAMXCT020003211">
    <property type="protein sequence ID" value="CAL1156425.1"/>
    <property type="molecule type" value="Genomic_DNA"/>
</dbReference>